<dbReference type="Pfam" id="PF00571">
    <property type="entry name" value="CBS"/>
    <property type="match status" value="2"/>
</dbReference>
<evidence type="ECO:0000256" key="6">
    <source>
        <dbReference type="PIRSR" id="PIRSR004692-3"/>
    </source>
</evidence>
<dbReference type="Gene3D" id="3.40.50.10490">
    <property type="entry name" value="Glucose-6-phosphate isomerase like protein, domain 1"/>
    <property type="match status" value="1"/>
</dbReference>
<reference evidence="10 11" key="1">
    <citation type="submission" date="2019-02" db="EMBL/GenBank/DDBJ databases">
        <title>Deep-cultivation of Planctomycetes and their phenomic and genomic characterization uncovers novel biology.</title>
        <authorList>
            <person name="Wiegand S."/>
            <person name="Jogler M."/>
            <person name="Boedeker C."/>
            <person name="Pinto D."/>
            <person name="Vollmers J."/>
            <person name="Rivas-Marin E."/>
            <person name="Kohn T."/>
            <person name="Peeters S.H."/>
            <person name="Heuer A."/>
            <person name="Rast P."/>
            <person name="Oberbeckmann S."/>
            <person name="Bunk B."/>
            <person name="Jeske O."/>
            <person name="Meyerdierks A."/>
            <person name="Storesund J.E."/>
            <person name="Kallscheuer N."/>
            <person name="Luecker S."/>
            <person name="Lage O.M."/>
            <person name="Pohl T."/>
            <person name="Merkel B.J."/>
            <person name="Hornburger P."/>
            <person name="Mueller R.-W."/>
            <person name="Bruemmer F."/>
            <person name="Labrenz M."/>
            <person name="Spormann A.M."/>
            <person name="Op den Camp H."/>
            <person name="Overmann J."/>
            <person name="Amann R."/>
            <person name="Jetten M.S.M."/>
            <person name="Mascher T."/>
            <person name="Medema M.H."/>
            <person name="Devos D.P."/>
            <person name="Kaster A.-K."/>
            <person name="Ovreas L."/>
            <person name="Rohde M."/>
            <person name="Galperin M.Y."/>
            <person name="Jogler C."/>
        </authorList>
    </citation>
    <scope>NUCLEOTIDE SEQUENCE [LARGE SCALE GENOMIC DNA]</scope>
    <source>
        <strain evidence="10 11">Mal33</strain>
    </source>
</reference>
<gene>
    <name evidence="10" type="primary">kdsD</name>
    <name evidence="10" type="ORF">Mal33_14220</name>
</gene>
<feature type="binding site" evidence="5">
    <location>
        <position position="96"/>
    </location>
    <ligand>
        <name>Zn(2+)</name>
        <dbReference type="ChEBI" id="CHEBI:29105"/>
    </ligand>
</feature>
<dbReference type="RefSeq" id="WP_145094229.1">
    <property type="nucleotide sequence ID" value="NZ_CP036318.1"/>
</dbReference>
<dbReference type="PANTHER" id="PTHR42745">
    <property type="match status" value="1"/>
</dbReference>
<dbReference type="GO" id="GO:0097367">
    <property type="term" value="F:carbohydrate derivative binding"/>
    <property type="evidence" value="ECO:0007669"/>
    <property type="project" value="InterPro"/>
</dbReference>
<feature type="site" description="Catalytically relevant" evidence="6">
    <location>
        <position position="166"/>
    </location>
</feature>
<feature type="domain" description="CBS" evidence="8">
    <location>
        <begin position="293"/>
        <end position="351"/>
    </location>
</feature>
<evidence type="ECO:0000256" key="5">
    <source>
        <dbReference type="PIRSR" id="PIRSR004692-2"/>
    </source>
</evidence>
<dbReference type="GO" id="GO:0005975">
    <property type="term" value="P:carbohydrate metabolic process"/>
    <property type="evidence" value="ECO:0007669"/>
    <property type="project" value="InterPro"/>
</dbReference>
<evidence type="ECO:0000256" key="2">
    <source>
        <dbReference type="ARBA" id="ARBA00022737"/>
    </source>
</evidence>
<name>A0A518IQT1_9BACT</name>
<dbReference type="InterPro" id="IPR035474">
    <property type="entry name" value="SIS_Kpsf"/>
</dbReference>
<dbReference type="InterPro" id="IPR000644">
    <property type="entry name" value="CBS_dom"/>
</dbReference>
<evidence type="ECO:0000313" key="11">
    <source>
        <dbReference type="Proteomes" id="UP000316770"/>
    </source>
</evidence>
<dbReference type="Proteomes" id="UP000316770">
    <property type="component" value="Chromosome"/>
</dbReference>
<dbReference type="PANTHER" id="PTHR42745:SF1">
    <property type="entry name" value="ARABINOSE 5-PHOSPHATE ISOMERASE KDSD"/>
    <property type="match status" value="1"/>
</dbReference>
<dbReference type="GO" id="GO:0019146">
    <property type="term" value="F:arabinose-5-phosphate isomerase activity"/>
    <property type="evidence" value="ECO:0007669"/>
    <property type="project" value="UniProtKB-EC"/>
</dbReference>
<dbReference type="Pfam" id="PF01380">
    <property type="entry name" value="SIS"/>
    <property type="match status" value="1"/>
</dbReference>
<dbReference type="InterPro" id="IPR001347">
    <property type="entry name" value="SIS_dom"/>
</dbReference>
<dbReference type="SMART" id="SM00116">
    <property type="entry name" value="CBS"/>
    <property type="match status" value="2"/>
</dbReference>
<evidence type="ECO:0000256" key="7">
    <source>
        <dbReference type="PROSITE-ProRule" id="PRU00703"/>
    </source>
</evidence>
<dbReference type="EC" id="5.3.1.13" evidence="10"/>
<dbReference type="GO" id="GO:0046872">
    <property type="term" value="F:metal ion binding"/>
    <property type="evidence" value="ECO:0007669"/>
    <property type="project" value="UniProtKB-KW"/>
</dbReference>
<dbReference type="NCBIfam" id="TIGR00393">
    <property type="entry name" value="kpsF"/>
    <property type="match status" value="1"/>
</dbReference>
<keyword evidence="5" id="KW-0862">Zinc</keyword>
<dbReference type="InterPro" id="IPR046348">
    <property type="entry name" value="SIS_dom_sf"/>
</dbReference>
<feature type="site" description="Catalytically relevant" evidence="6">
    <location>
        <position position="73"/>
    </location>
</feature>
<evidence type="ECO:0000256" key="3">
    <source>
        <dbReference type="ARBA" id="ARBA00023122"/>
    </source>
</evidence>
<keyword evidence="11" id="KW-1185">Reference proteome</keyword>
<dbReference type="CDD" id="cd05014">
    <property type="entry name" value="SIS_Kpsf"/>
    <property type="match status" value="1"/>
</dbReference>
<dbReference type="Gene3D" id="3.10.580.10">
    <property type="entry name" value="CBS-domain"/>
    <property type="match status" value="1"/>
</dbReference>
<dbReference type="InterPro" id="IPR046342">
    <property type="entry name" value="CBS_dom_sf"/>
</dbReference>
<dbReference type="SUPFAM" id="SSF53697">
    <property type="entry name" value="SIS domain"/>
    <property type="match status" value="1"/>
</dbReference>
<evidence type="ECO:0000259" key="8">
    <source>
        <dbReference type="PROSITE" id="PS51371"/>
    </source>
</evidence>
<evidence type="ECO:0000259" key="9">
    <source>
        <dbReference type="PROSITE" id="PS51464"/>
    </source>
</evidence>
<dbReference type="GO" id="GO:1901135">
    <property type="term" value="P:carbohydrate derivative metabolic process"/>
    <property type="evidence" value="ECO:0007669"/>
    <property type="project" value="InterPro"/>
</dbReference>
<dbReference type="PROSITE" id="PS51371">
    <property type="entry name" value="CBS"/>
    <property type="match status" value="2"/>
</dbReference>
<dbReference type="AlphaFoldDB" id="A0A518IQT1"/>
<feature type="domain" description="CBS" evidence="8">
    <location>
        <begin position="223"/>
        <end position="285"/>
    </location>
</feature>
<evidence type="ECO:0000256" key="4">
    <source>
        <dbReference type="PIRNR" id="PIRNR004692"/>
    </source>
</evidence>
<dbReference type="InterPro" id="IPR050986">
    <property type="entry name" value="GutQ/KpsF_isomerases"/>
</dbReference>
<keyword evidence="3 7" id="KW-0129">CBS domain</keyword>
<feature type="domain" description="SIS" evidence="9">
    <location>
        <begin position="55"/>
        <end position="198"/>
    </location>
</feature>
<keyword evidence="10" id="KW-0413">Isomerase</keyword>
<comment type="similarity">
    <text evidence="1 4">Belongs to the SIS family. GutQ/KpsF subfamily.</text>
</comment>
<feature type="site" description="Catalytically relevant" evidence="6">
    <location>
        <position position="125"/>
    </location>
</feature>
<dbReference type="EMBL" id="CP036318">
    <property type="protein sequence ID" value="QDV55448.1"/>
    <property type="molecule type" value="Genomic_DNA"/>
</dbReference>
<dbReference type="PROSITE" id="PS51464">
    <property type="entry name" value="SIS"/>
    <property type="match status" value="1"/>
</dbReference>
<accession>A0A518IQT1</accession>
<evidence type="ECO:0000313" key="10">
    <source>
        <dbReference type="EMBL" id="QDV55448.1"/>
    </source>
</evidence>
<protein>
    <submittedName>
        <fullName evidence="10">Arabinose 5-phosphate isomerase KdsD</fullName>
        <ecNumber evidence="10">5.3.1.13</ecNumber>
    </submittedName>
</protein>
<evidence type="ECO:0000256" key="1">
    <source>
        <dbReference type="ARBA" id="ARBA00008165"/>
    </source>
</evidence>
<dbReference type="InterPro" id="IPR004800">
    <property type="entry name" value="KdsD/KpsF-type"/>
</dbReference>
<sequence length="360" mass="37983">MSAQPIPKPAGDCANDSLAAATPIEQLRFARNVIRVEGQHLTRLAAEIDQRIVAAANQLLACKGSVIISGIGKAGIIGQKLSATLSSTGTRSHFLHSAEAVHGDLGKVQADDVVVLLSHSGKTEEVVRLLPALSAQSQSLIAITASANSPLGQGVDLVIEIGSTQEVCTLGLAPSTSTTAMLAVCDALALLTSELRGFTSSDFARYHPGGSLGQKLSSVDDVMRPVGQCRIASDSTSVRDVLVMNSKSGRRSGAVMLTDQEGRLSGIFTDSDLARLLERRRERALDGPIVEVMSSQVTRVRSGSLLADAIQILAQRRISELPVTDANQRPVGLIDITDIVSLLPNDEPNPPQILPMRPQV</sequence>
<organism evidence="10 11">
    <name type="scientific">Rosistilla oblonga</name>
    <dbReference type="NCBI Taxonomy" id="2527990"/>
    <lineage>
        <taxon>Bacteria</taxon>
        <taxon>Pseudomonadati</taxon>
        <taxon>Planctomycetota</taxon>
        <taxon>Planctomycetia</taxon>
        <taxon>Pirellulales</taxon>
        <taxon>Pirellulaceae</taxon>
        <taxon>Rosistilla</taxon>
    </lineage>
</organism>
<feature type="site" description="Catalytically relevant" evidence="6">
    <location>
        <position position="207"/>
    </location>
</feature>
<proteinExistence type="inferred from homology"/>
<dbReference type="SUPFAM" id="SSF54631">
    <property type="entry name" value="CBS-domain pair"/>
    <property type="match status" value="1"/>
</dbReference>
<keyword evidence="5" id="KW-0479">Metal-binding</keyword>
<dbReference type="PIRSF" id="PIRSF004692">
    <property type="entry name" value="KdsD_KpsF"/>
    <property type="match status" value="1"/>
</dbReference>
<keyword evidence="2" id="KW-0677">Repeat</keyword>